<keyword evidence="1" id="KW-0472">Membrane</keyword>
<proteinExistence type="predicted"/>
<dbReference type="OrthoDB" id="8454876at2"/>
<keyword evidence="3" id="KW-1185">Reference proteome</keyword>
<accession>A0A142JI14</accession>
<evidence type="ECO:0000256" key="1">
    <source>
        <dbReference type="SAM" id="Phobius"/>
    </source>
</evidence>
<dbReference type="KEGG" id="cnan:A2G96_08245"/>
<gene>
    <name evidence="2" type="ORF">A2G96_08245</name>
</gene>
<protein>
    <recommendedName>
        <fullName evidence="4">DUF3742 domain-containing protein</fullName>
    </recommendedName>
</protein>
<evidence type="ECO:0000313" key="2">
    <source>
        <dbReference type="EMBL" id="AMR77726.1"/>
    </source>
</evidence>
<evidence type="ECO:0000313" key="3">
    <source>
        <dbReference type="Proteomes" id="UP000075238"/>
    </source>
</evidence>
<sequence length="122" mass="13662">MTTKTRPGNAERLGRWLGGLWRGFMRQERGVSGWLIARGMPAGSATALLWIVKLAVLGALLYAAFWIALLLVFVVAAAWTAGQTSTDREDEHSFTTLETLRKKPGYDPNLYNDTSHEMYEED</sequence>
<dbReference type="InterPro" id="IPR022213">
    <property type="entry name" value="DUF3742"/>
</dbReference>
<keyword evidence="1" id="KW-0812">Transmembrane</keyword>
<keyword evidence="1" id="KW-1133">Transmembrane helix</keyword>
<dbReference type="Pfam" id="PF12553">
    <property type="entry name" value="DUF3742"/>
    <property type="match status" value="1"/>
</dbReference>
<organism evidence="2 3">
    <name type="scientific">Cupriavidus nantongensis</name>
    <dbReference type="NCBI Taxonomy" id="1796606"/>
    <lineage>
        <taxon>Bacteria</taxon>
        <taxon>Pseudomonadati</taxon>
        <taxon>Pseudomonadota</taxon>
        <taxon>Betaproteobacteria</taxon>
        <taxon>Burkholderiales</taxon>
        <taxon>Burkholderiaceae</taxon>
        <taxon>Cupriavidus</taxon>
    </lineage>
</organism>
<feature type="transmembrane region" description="Helical" evidence="1">
    <location>
        <begin position="31"/>
        <end position="51"/>
    </location>
</feature>
<dbReference type="RefSeq" id="WP_043742208.1">
    <property type="nucleotide sequence ID" value="NZ_CP014844.1"/>
</dbReference>
<name>A0A142JI14_9BURK</name>
<dbReference type="EMBL" id="CP014844">
    <property type="protein sequence ID" value="AMR77726.1"/>
    <property type="molecule type" value="Genomic_DNA"/>
</dbReference>
<reference evidence="2 3" key="1">
    <citation type="submission" date="2016-03" db="EMBL/GenBank/DDBJ databases">
        <title>Complete genome sequence of a novel chlorpyrifos degrading bacterium, Cupriavidus nantongensis sp. X1.</title>
        <authorList>
            <person name="Fang L."/>
        </authorList>
    </citation>
    <scope>NUCLEOTIDE SEQUENCE [LARGE SCALE GENOMIC DNA]</scope>
    <source>
        <strain evidence="2 3">X1</strain>
    </source>
</reference>
<dbReference type="STRING" id="1796606.A2G96_08245"/>
<evidence type="ECO:0008006" key="4">
    <source>
        <dbReference type="Google" id="ProtNLM"/>
    </source>
</evidence>
<feature type="transmembrane region" description="Helical" evidence="1">
    <location>
        <begin position="57"/>
        <end position="79"/>
    </location>
</feature>
<dbReference type="Proteomes" id="UP000075238">
    <property type="component" value="Chromosome 1"/>
</dbReference>
<dbReference type="AlphaFoldDB" id="A0A142JI14"/>